<comment type="caution">
    <text evidence="2">The sequence shown here is derived from an EMBL/GenBank/DDBJ whole genome shotgun (WGS) entry which is preliminary data.</text>
</comment>
<dbReference type="SMART" id="SM00481">
    <property type="entry name" value="POLIIIAc"/>
    <property type="match status" value="1"/>
</dbReference>
<dbReference type="InterPro" id="IPR004013">
    <property type="entry name" value="PHP_dom"/>
</dbReference>
<dbReference type="InterPro" id="IPR052018">
    <property type="entry name" value="PHP_domain"/>
</dbReference>
<sequence>MKNIKSMKIDLHCHSYHSDGLLTPQELLARAHNMQVDVLALTDHDTVAGIQPLIEEQQKYKRSLEIISGVEISTSWHSFDIHIIGLKVDHHNQTFLQRLQQQTQRREIRAQKIDSKLAKAGVHGILEVAKELAGVGQITRAHFARAMVKQQVVSDNEAAFKKYLGKGKKAHVKPEWITMQEAIAWIHDAGGRAVLAHPGHYDMTSKWLRRLVAEFSQAGGDGIEANHPHLAPAKRAIIEELSIEHGLLASSGSDFHFPSRWTELGKNLKMSDKLTPVWHDWQPITN</sequence>
<dbReference type="EMBL" id="BAAAFD010000001">
    <property type="protein sequence ID" value="GAA0852860.1"/>
    <property type="molecule type" value="Genomic_DNA"/>
</dbReference>
<reference evidence="2 3" key="1">
    <citation type="journal article" date="2019" name="Int. J. Syst. Evol. Microbiol.">
        <title>The Global Catalogue of Microorganisms (GCM) 10K type strain sequencing project: providing services to taxonomists for standard genome sequencing and annotation.</title>
        <authorList>
            <consortium name="The Broad Institute Genomics Platform"/>
            <consortium name="The Broad Institute Genome Sequencing Center for Infectious Disease"/>
            <person name="Wu L."/>
            <person name="Ma J."/>
        </authorList>
    </citation>
    <scope>NUCLEOTIDE SEQUENCE [LARGE SCALE GENOMIC DNA]</scope>
    <source>
        <strain evidence="2 3">JCM 15896</strain>
    </source>
</reference>
<evidence type="ECO:0000313" key="3">
    <source>
        <dbReference type="Proteomes" id="UP001500359"/>
    </source>
</evidence>
<evidence type="ECO:0000313" key="2">
    <source>
        <dbReference type="EMBL" id="GAA0852860.1"/>
    </source>
</evidence>
<evidence type="ECO:0000259" key="1">
    <source>
        <dbReference type="SMART" id="SM00481"/>
    </source>
</evidence>
<accession>A0ABN1LCS6</accession>
<dbReference type="InterPro" id="IPR003141">
    <property type="entry name" value="Pol/His_phosphatase_N"/>
</dbReference>
<dbReference type="Gene3D" id="1.10.150.650">
    <property type="match status" value="1"/>
</dbReference>
<dbReference type="CDD" id="cd07438">
    <property type="entry name" value="PHP_HisPPase_AMP"/>
    <property type="match status" value="1"/>
</dbReference>
<gene>
    <name evidence="2" type="ORF">GCM10009114_04130</name>
</gene>
<dbReference type="SUPFAM" id="SSF89550">
    <property type="entry name" value="PHP domain-like"/>
    <property type="match status" value="1"/>
</dbReference>
<dbReference type="InterPro" id="IPR016195">
    <property type="entry name" value="Pol/histidinol_Pase-like"/>
</dbReference>
<proteinExistence type="predicted"/>
<protein>
    <submittedName>
        <fullName evidence="2">PHP domain-containing protein</fullName>
    </submittedName>
</protein>
<feature type="domain" description="Polymerase/histidinol phosphatase N-terminal" evidence="1">
    <location>
        <begin position="9"/>
        <end position="76"/>
    </location>
</feature>
<dbReference type="Pfam" id="PF02811">
    <property type="entry name" value="PHP"/>
    <property type="match status" value="1"/>
</dbReference>
<dbReference type="PANTHER" id="PTHR42924">
    <property type="entry name" value="EXONUCLEASE"/>
    <property type="match status" value="1"/>
</dbReference>
<organism evidence="2 3">
    <name type="scientific">Aliiglaciecola litoralis</name>
    <dbReference type="NCBI Taxonomy" id="582857"/>
    <lineage>
        <taxon>Bacteria</taxon>
        <taxon>Pseudomonadati</taxon>
        <taxon>Pseudomonadota</taxon>
        <taxon>Gammaproteobacteria</taxon>
        <taxon>Alteromonadales</taxon>
        <taxon>Alteromonadaceae</taxon>
        <taxon>Aliiglaciecola</taxon>
    </lineage>
</organism>
<dbReference type="PANTHER" id="PTHR42924:SF3">
    <property type="entry name" value="POLYMERASE_HISTIDINOL PHOSPHATASE N-TERMINAL DOMAIN-CONTAINING PROTEIN"/>
    <property type="match status" value="1"/>
</dbReference>
<name>A0ABN1LCS6_9ALTE</name>
<keyword evidence="3" id="KW-1185">Reference proteome</keyword>
<dbReference type="Proteomes" id="UP001500359">
    <property type="component" value="Unassembled WGS sequence"/>
</dbReference>
<dbReference type="Gene3D" id="3.20.20.140">
    <property type="entry name" value="Metal-dependent hydrolases"/>
    <property type="match status" value="1"/>
</dbReference>